<reference evidence="8 9" key="1">
    <citation type="journal article" date="2016" name="Nat. Commun.">
        <title>Thousands of microbial genomes shed light on interconnected biogeochemical processes in an aquifer system.</title>
        <authorList>
            <person name="Anantharaman K."/>
            <person name="Brown C.T."/>
            <person name="Hug L.A."/>
            <person name="Sharon I."/>
            <person name="Castelle C.J."/>
            <person name="Probst A.J."/>
            <person name="Thomas B.C."/>
            <person name="Singh A."/>
            <person name="Wilkins M.J."/>
            <person name="Karaoz U."/>
            <person name="Brodie E.L."/>
            <person name="Williams K.H."/>
            <person name="Hubbard S.S."/>
            <person name="Banfield J.F."/>
        </authorList>
    </citation>
    <scope>NUCLEOTIDE SEQUENCE [LARGE SCALE GENOMIC DNA]</scope>
</reference>
<dbReference type="GO" id="GO:0005829">
    <property type="term" value="C:cytosol"/>
    <property type="evidence" value="ECO:0007669"/>
    <property type="project" value="TreeGrafter"/>
</dbReference>
<dbReference type="GO" id="GO:0043022">
    <property type="term" value="F:ribosome binding"/>
    <property type="evidence" value="ECO:0007669"/>
    <property type="project" value="TreeGrafter"/>
</dbReference>
<evidence type="ECO:0000256" key="2">
    <source>
        <dbReference type="ARBA" id="ARBA00022540"/>
    </source>
</evidence>
<comment type="function">
    <text evidence="5">IF-3 binds to the 30S ribosomal subunit and shifts the equilibrium between 70S ribosomes and their 50S and 30S subunits in favor of the free subunits, thus enhancing the availability of 30S subunits on which protein synthesis initiation begins.</text>
</comment>
<dbReference type="Proteomes" id="UP000177785">
    <property type="component" value="Unassembled WGS sequence"/>
</dbReference>
<dbReference type="PANTHER" id="PTHR10938">
    <property type="entry name" value="TRANSLATION INITIATION FACTOR IF-3"/>
    <property type="match status" value="1"/>
</dbReference>
<dbReference type="GO" id="GO:0016020">
    <property type="term" value="C:membrane"/>
    <property type="evidence" value="ECO:0007669"/>
    <property type="project" value="TreeGrafter"/>
</dbReference>
<comment type="caution">
    <text evidence="8">The sequence shown here is derived from an EMBL/GenBank/DDBJ whole genome shotgun (WGS) entry which is preliminary data.</text>
</comment>
<dbReference type="PROSITE" id="PS00938">
    <property type="entry name" value="IF3"/>
    <property type="match status" value="1"/>
</dbReference>
<organism evidence="8 9">
    <name type="scientific">Candidatus Ryanbacteria bacterium RIFCSPHIGHO2_01_FULL_48_27</name>
    <dbReference type="NCBI Taxonomy" id="1802115"/>
    <lineage>
        <taxon>Bacteria</taxon>
        <taxon>Candidatus Ryaniibacteriota</taxon>
    </lineage>
</organism>
<dbReference type="SUPFAM" id="SSF54364">
    <property type="entry name" value="Translation initiation factor IF3, N-terminal domain"/>
    <property type="match status" value="1"/>
</dbReference>
<dbReference type="Pfam" id="PF00707">
    <property type="entry name" value="IF3_C"/>
    <property type="match status" value="1"/>
</dbReference>
<dbReference type="Pfam" id="PF05198">
    <property type="entry name" value="IF3_N"/>
    <property type="match status" value="1"/>
</dbReference>
<evidence type="ECO:0000256" key="4">
    <source>
        <dbReference type="NCBIfam" id="TIGR00168"/>
    </source>
</evidence>
<evidence type="ECO:0000259" key="7">
    <source>
        <dbReference type="Pfam" id="PF05198"/>
    </source>
</evidence>
<feature type="domain" description="Translation initiation factor 3 N-terminal" evidence="7">
    <location>
        <begin position="6"/>
        <end position="74"/>
    </location>
</feature>
<dbReference type="PANTHER" id="PTHR10938:SF0">
    <property type="entry name" value="TRANSLATION INITIATION FACTOR IF-3, MITOCHONDRIAL"/>
    <property type="match status" value="1"/>
</dbReference>
<dbReference type="AlphaFoldDB" id="A0A1G2G4L2"/>
<dbReference type="InterPro" id="IPR036788">
    <property type="entry name" value="T_IF-3_C_sf"/>
</dbReference>
<evidence type="ECO:0000256" key="1">
    <source>
        <dbReference type="ARBA" id="ARBA00005439"/>
    </source>
</evidence>
<evidence type="ECO:0000313" key="9">
    <source>
        <dbReference type="Proteomes" id="UP000177785"/>
    </source>
</evidence>
<sequence length="168" mass="19048">MDHPRINNQIRVPQVRVIGADDSNLGVMDTSKALELSLEQGLDLIEVAAKAVPPVVRIMDYGKYQYQKEKEARQSAKKQKEIEIKGVRIGLNTSLHDMELKARAAEEFLAESNKVRVEFILRGRAKYLDRNFIQGRLDTFLKLITTPYKVTAPALKGPRGLNMTIEKE</sequence>
<evidence type="ECO:0000313" key="8">
    <source>
        <dbReference type="EMBL" id="OGZ45002.1"/>
    </source>
</evidence>
<dbReference type="EMBL" id="MHNL01000011">
    <property type="protein sequence ID" value="OGZ45002.1"/>
    <property type="molecule type" value="Genomic_DNA"/>
</dbReference>
<dbReference type="InterPro" id="IPR036787">
    <property type="entry name" value="T_IF-3_N_sf"/>
</dbReference>
<feature type="domain" description="Translation initiation factor 3 C-terminal" evidence="6">
    <location>
        <begin position="82"/>
        <end position="149"/>
    </location>
</feature>
<gene>
    <name evidence="8" type="ORF">A2756_03765</name>
</gene>
<dbReference type="InterPro" id="IPR019813">
    <property type="entry name" value="Translation_initiation_fac3_CS"/>
</dbReference>
<comment type="subunit">
    <text evidence="5">Monomer.</text>
</comment>
<dbReference type="Gene3D" id="3.10.20.80">
    <property type="entry name" value="Translation initiation factor 3 (IF-3), N-terminal domain"/>
    <property type="match status" value="1"/>
</dbReference>
<comment type="subcellular location">
    <subcellularLocation>
        <location evidence="5">Cytoplasm</location>
    </subcellularLocation>
</comment>
<dbReference type="InterPro" id="IPR001288">
    <property type="entry name" value="Translation_initiation_fac_3"/>
</dbReference>
<evidence type="ECO:0000256" key="3">
    <source>
        <dbReference type="ARBA" id="ARBA00022917"/>
    </source>
</evidence>
<keyword evidence="2 5" id="KW-0396">Initiation factor</keyword>
<comment type="similarity">
    <text evidence="1 5">Belongs to the IF-3 family.</text>
</comment>
<proteinExistence type="inferred from homology"/>
<keyword evidence="3 5" id="KW-0648">Protein biosynthesis</keyword>
<evidence type="ECO:0000256" key="5">
    <source>
        <dbReference type="RuleBase" id="RU000646"/>
    </source>
</evidence>
<dbReference type="InterPro" id="IPR019815">
    <property type="entry name" value="Translation_initiation_fac_3_C"/>
</dbReference>
<dbReference type="NCBIfam" id="TIGR00168">
    <property type="entry name" value="infC"/>
    <property type="match status" value="1"/>
</dbReference>
<dbReference type="InterPro" id="IPR019814">
    <property type="entry name" value="Translation_initiation_fac_3_N"/>
</dbReference>
<dbReference type="Gene3D" id="3.30.110.10">
    <property type="entry name" value="Translation initiation factor 3 (IF-3), C-terminal domain"/>
    <property type="match status" value="1"/>
</dbReference>
<dbReference type="GO" id="GO:0032790">
    <property type="term" value="P:ribosome disassembly"/>
    <property type="evidence" value="ECO:0007669"/>
    <property type="project" value="TreeGrafter"/>
</dbReference>
<dbReference type="STRING" id="1802115.A2756_03765"/>
<protein>
    <recommendedName>
        <fullName evidence="4 5">Translation initiation factor IF-3</fullName>
    </recommendedName>
</protein>
<name>A0A1G2G4L2_9BACT</name>
<evidence type="ECO:0000259" key="6">
    <source>
        <dbReference type="Pfam" id="PF00707"/>
    </source>
</evidence>
<dbReference type="GO" id="GO:0003743">
    <property type="term" value="F:translation initiation factor activity"/>
    <property type="evidence" value="ECO:0007669"/>
    <property type="project" value="UniProtKB-UniRule"/>
</dbReference>
<accession>A0A1G2G4L2</accession>
<dbReference type="SUPFAM" id="SSF55200">
    <property type="entry name" value="Translation initiation factor IF3, C-terminal domain"/>
    <property type="match status" value="1"/>
</dbReference>